<name>A0A2M3ZX58_9DIPT</name>
<feature type="signal peptide" evidence="1">
    <location>
        <begin position="1"/>
        <end position="16"/>
    </location>
</feature>
<keyword evidence="1" id="KW-0732">Signal</keyword>
<reference evidence="2" key="1">
    <citation type="submission" date="2018-01" db="EMBL/GenBank/DDBJ databases">
        <title>An insight into the sialome of Amazonian anophelines.</title>
        <authorList>
            <person name="Ribeiro J.M."/>
            <person name="Scarpassa V."/>
            <person name="Calvo E."/>
        </authorList>
    </citation>
    <scope>NUCLEOTIDE SEQUENCE</scope>
    <source>
        <tissue evidence="2">Salivary glands</tissue>
    </source>
</reference>
<proteinExistence type="predicted"/>
<dbReference type="AlphaFoldDB" id="A0A2M3ZX58"/>
<feature type="chain" id="PRO_5014662979" evidence="1">
    <location>
        <begin position="17"/>
        <end position="66"/>
    </location>
</feature>
<protein>
    <submittedName>
        <fullName evidence="2">Putative secreted peptide</fullName>
    </submittedName>
</protein>
<evidence type="ECO:0000256" key="1">
    <source>
        <dbReference type="SAM" id="SignalP"/>
    </source>
</evidence>
<dbReference type="EMBL" id="GGFM01012382">
    <property type="protein sequence ID" value="MBW33133.1"/>
    <property type="molecule type" value="Transcribed_RNA"/>
</dbReference>
<evidence type="ECO:0000313" key="2">
    <source>
        <dbReference type="EMBL" id="MBW33133.1"/>
    </source>
</evidence>
<accession>A0A2M3ZX58</accession>
<organism evidence="2">
    <name type="scientific">Anopheles braziliensis</name>
    <dbReference type="NCBI Taxonomy" id="58242"/>
    <lineage>
        <taxon>Eukaryota</taxon>
        <taxon>Metazoa</taxon>
        <taxon>Ecdysozoa</taxon>
        <taxon>Arthropoda</taxon>
        <taxon>Hexapoda</taxon>
        <taxon>Insecta</taxon>
        <taxon>Pterygota</taxon>
        <taxon>Neoptera</taxon>
        <taxon>Endopterygota</taxon>
        <taxon>Diptera</taxon>
        <taxon>Nematocera</taxon>
        <taxon>Culicoidea</taxon>
        <taxon>Culicidae</taxon>
        <taxon>Anophelinae</taxon>
        <taxon>Anopheles</taxon>
    </lineage>
</organism>
<sequence>MVAILCLHCVVYRVGALFCFLPRVLHDPGRTAVTPVVVPILPPSALHLHCASSLLLVSIRFYSKNN</sequence>